<organism evidence="2 3">
    <name type="scientific">Pseudomonas fitomaticsae</name>
    <dbReference type="NCBI Taxonomy" id="2837969"/>
    <lineage>
        <taxon>Bacteria</taxon>
        <taxon>Pseudomonadati</taxon>
        <taxon>Pseudomonadota</taxon>
        <taxon>Gammaproteobacteria</taxon>
        <taxon>Pseudomonadales</taxon>
        <taxon>Pseudomonadaceae</taxon>
        <taxon>Pseudomonas</taxon>
    </lineage>
</organism>
<keyword evidence="1" id="KW-0472">Membrane</keyword>
<name>A0ABY3Q1S7_9PSED</name>
<dbReference type="Proteomes" id="UP001162907">
    <property type="component" value="Chromosome"/>
</dbReference>
<keyword evidence="3" id="KW-1185">Reference proteome</keyword>
<protein>
    <submittedName>
        <fullName evidence="2">Uncharacterized protein</fullName>
    </submittedName>
</protein>
<dbReference type="RefSeq" id="WP_230734061.1">
    <property type="nucleotide sequence ID" value="NZ_CP075567.1"/>
</dbReference>
<evidence type="ECO:0000313" key="2">
    <source>
        <dbReference type="EMBL" id="UFP99962.1"/>
    </source>
</evidence>
<gene>
    <name evidence="2" type="ORF">KJY40_28805</name>
</gene>
<sequence>MPINANDATSGFSERTIGSTVQSSSVQFPGAPYVGCRSSSGLVHFLPSIAPWDCVIPGELLRGAPLFVDSLFYVVPVNNQDFQIGDQVRVQGQAFGGSGGSFQLPSQTVTGFTDLYFPFSDAEALKLEGDRVEVIFVITRNGGSLPSGSLFVNFVLPLVQTGQISIEGVSNGELEIDKHPDGVVLTVPTVLNLRTNNAIEIHVLSDLQGGPGARNWRDYQRKLTVTPESAVQFRIEPSVYQAFRGEWVLLYGSFFLGAGMLPALSYGMGLQGTLEFKLI</sequence>
<evidence type="ECO:0000313" key="3">
    <source>
        <dbReference type="Proteomes" id="UP001162907"/>
    </source>
</evidence>
<feature type="transmembrane region" description="Helical" evidence="1">
    <location>
        <begin position="248"/>
        <end position="268"/>
    </location>
</feature>
<accession>A0ABY3Q1S7</accession>
<evidence type="ECO:0000256" key="1">
    <source>
        <dbReference type="SAM" id="Phobius"/>
    </source>
</evidence>
<proteinExistence type="predicted"/>
<dbReference type="EMBL" id="CP075567">
    <property type="protein sequence ID" value="UFP99962.1"/>
    <property type="molecule type" value="Genomic_DNA"/>
</dbReference>
<reference evidence="2 3" key="1">
    <citation type="journal article" date="2022" name="Int. J. Syst. Evol. Microbiol.">
        <title>Pseudomonas fitomaticsae sp. nov., isolated at Marimurtra Botanical Garden in Blanes, Catalonia, Spain.</title>
        <authorList>
            <person name="Atanasov K.E."/>
            <person name="Galbis D.M."/>
            <person name="Cornado D."/>
            <person name="Serpico A."/>
            <person name="Sanchez G."/>
            <person name="Bosch M."/>
            <person name="Ferrer A."/>
            <person name="Altabella T."/>
        </authorList>
    </citation>
    <scope>NUCLEOTIDE SEQUENCE [LARGE SCALE GENOMIC DNA]</scope>
    <source>
        <strain evidence="2 3">FIT81</strain>
    </source>
</reference>
<keyword evidence="1" id="KW-0812">Transmembrane</keyword>
<keyword evidence="1" id="KW-1133">Transmembrane helix</keyword>